<comment type="caution">
    <text evidence="1">The sequence shown here is derived from an EMBL/GenBank/DDBJ whole genome shotgun (WGS) entry which is preliminary data.</text>
</comment>
<evidence type="ECO:0000313" key="1">
    <source>
        <dbReference type="EMBL" id="GFP89097.1"/>
    </source>
</evidence>
<name>A0A830BNC6_9LAMI</name>
<dbReference type="Proteomes" id="UP000653305">
    <property type="component" value="Unassembled WGS sequence"/>
</dbReference>
<sequence length="84" mass="9241">MHLMLIFTGNSSATTPFPICYGECIAMCLLFGKRISCALRCVAECYVKGKEPQHLYYHNLGCAFANCAEFGNGIGLSLSIYIYS</sequence>
<protein>
    <submittedName>
        <fullName evidence="1">Uncharacterized protein</fullName>
    </submittedName>
</protein>
<organism evidence="1 2">
    <name type="scientific">Phtheirospermum japonicum</name>
    <dbReference type="NCBI Taxonomy" id="374723"/>
    <lineage>
        <taxon>Eukaryota</taxon>
        <taxon>Viridiplantae</taxon>
        <taxon>Streptophyta</taxon>
        <taxon>Embryophyta</taxon>
        <taxon>Tracheophyta</taxon>
        <taxon>Spermatophyta</taxon>
        <taxon>Magnoliopsida</taxon>
        <taxon>eudicotyledons</taxon>
        <taxon>Gunneridae</taxon>
        <taxon>Pentapetalae</taxon>
        <taxon>asterids</taxon>
        <taxon>lamiids</taxon>
        <taxon>Lamiales</taxon>
        <taxon>Orobanchaceae</taxon>
        <taxon>Orobanchaceae incertae sedis</taxon>
        <taxon>Phtheirospermum</taxon>
    </lineage>
</organism>
<reference evidence="1" key="1">
    <citation type="submission" date="2020-07" db="EMBL/GenBank/DDBJ databases">
        <title>Ethylene signaling mediates host invasion by parasitic plants.</title>
        <authorList>
            <person name="Yoshida S."/>
        </authorList>
    </citation>
    <scope>NUCLEOTIDE SEQUENCE</scope>
    <source>
        <strain evidence="1">Okayama</strain>
    </source>
</reference>
<keyword evidence="2" id="KW-1185">Reference proteome</keyword>
<dbReference type="EMBL" id="BMAC01000178">
    <property type="protein sequence ID" value="GFP89097.1"/>
    <property type="molecule type" value="Genomic_DNA"/>
</dbReference>
<dbReference type="AlphaFoldDB" id="A0A830BNC6"/>
<dbReference type="OrthoDB" id="920370at2759"/>
<gene>
    <name evidence="1" type="ORF">PHJA_001053400</name>
</gene>
<accession>A0A830BNC6</accession>
<evidence type="ECO:0000313" key="2">
    <source>
        <dbReference type="Proteomes" id="UP000653305"/>
    </source>
</evidence>
<proteinExistence type="predicted"/>